<feature type="compositionally biased region" description="Pro residues" evidence="1">
    <location>
        <begin position="133"/>
        <end position="144"/>
    </location>
</feature>
<reference evidence="3" key="1">
    <citation type="journal article" date="2017" name="Nat. Ecol. Evol.">
        <title>Genome expansion and lineage-specific genetic innovations in the forest pathogenic fungi Armillaria.</title>
        <authorList>
            <person name="Sipos G."/>
            <person name="Prasanna A.N."/>
            <person name="Walter M.C."/>
            <person name="O'Connor E."/>
            <person name="Balint B."/>
            <person name="Krizsan K."/>
            <person name="Kiss B."/>
            <person name="Hess J."/>
            <person name="Varga T."/>
            <person name="Slot J."/>
            <person name="Riley R."/>
            <person name="Boka B."/>
            <person name="Rigling D."/>
            <person name="Barry K."/>
            <person name="Lee J."/>
            <person name="Mihaltcheva S."/>
            <person name="LaButti K."/>
            <person name="Lipzen A."/>
            <person name="Waldron R."/>
            <person name="Moloney N.M."/>
            <person name="Sperisen C."/>
            <person name="Kredics L."/>
            <person name="Vagvoelgyi C."/>
            <person name="Patrignani A."/>
            <person name="Fitzpatrick D."/>
            <person name="Nagy I."/>
            <person name="Doyle S."/>
            <person name="Anderson J.B."/>
            <person name="Grigoriev I.V."/>
            <person name="Gueldener U."/>
            <person name="Muensterkoetter M."/>
            <person name="Nagy L.G."/>
        </authorList>
    </citation>
    <scope>NUCLEOTIDE SEQUENCE [LARGE SCALE GENOMIC DNA]</scope>
    <source>
        <strain evidence="3">Ar21-2</strain>
    </source>
</reference>
<dbReference type="EMBL" id="KZ293665">
    <property type="protein sequence ID" value="PBK90538.1"/>
    <property type="molecule type" value="Genomic_DNA"/>
</dbReference>
<protein>
    <submittedName>
        <fullName evidence="2">Uncharacterized protein</fullName>
    </submittedName>
</protein>
<name>A0A2H3DI41_ARMGA</name>
<feature type="region of interest" description="Disordered" evidence="1">
    <location>
        <begin position="122"/>
        <end position="144"/>
    </location>
</feature>
<keyword evidence="3" id="KW-1185">Reference proteome</keyword>
<evidence type="ECO:0000313" key="2">
    <source>
        <dbReference type="EMBL" id="PBK90538.1"/>
    </source>
</evidence>
<gene>
    <name evidence="2" type="ORF">ARMGADRAFT_1082792</name>
</gene>
<dbReference type="InParanoid" id="A0A2H3DI41"/>
<evidence type="ECO:0000256" key="1">
    <source>
        <dbReference type="SAM" id="MobiDB-lite"/>
    </source>
</evidence>
<evidence type="ECO:0000313" key="3">
    <source>
        <dbReference type="Proteomes" id="UP000217790"/>
    </source>
</evidence>
<dbReference type="AlphaFoldDB" id="A0A2H3DI41"/>
<proteinExistence type="predicted"/>
<dbReference type="Proteomes" id="UP000217790">
    <property type="component" value="Unassembled WGS sequence"/>
</dbReference>
<accession>A0A2H3DI41</accession>
<sequence length="438" mass="49765">MNIPIEIYCKAEGRRVCYPRKCLPLWSILRTQVPEEVQEVRTRMCSPRDVYDALSSEIRRRISCIPLRRGRKFYIKQEEDEEEVTYPLFKANTIANLQPQISTPQPLHSHLSFQGIRQQVHSLTHEDGGEVTPPLPPNEEPQPRPLRNSAVYYPLPPSVAAAQLSYLNNSLGHPEVTGPRSFHTVILTANYSLRLEPDDFRGQQVQRTHAFNATLAEIQGPEGMPISSHVGHAVILFYPGEHERKPGTDTFWNDVLRLKTGCLDPEDLSIFSSVYNRDDDDDAVARAMQNDMGVDQDEDMDLDDDDMRLALRHRYSYPPDTGPANASVQLTPPLTLKVPLEEGEIFDPLPQSNYPWQTYMCRYDTTPANEPSIETQPFPILRGSTHPPTPHSALPSTFVLPIQRIITIKLDEARAVFRVPKDYTLRMHIDEGELTALV</sequence>
<organism evidence="2 3">
    <name type="scientific">Armillaria gallica</name>
    <name type="common">Bulbous honey fungus</name>
    <name type="synonym">Armillaria bulbosa</name>
    <dbReference type="NCBI Taxonomy" id="47427"/>
    <lineage>
        <taxon>Eukaryota</taxon>
        <taxon>Fungi</taxon>
        <taxon>Dikarya</taxon>
        <taxon>Basidiomycota</taxon>
        <taxon>Agaricomycotina</taxon>
        <taxon>Agaricomycetes</taxon>
        <taxon>Agaricomycetidae</taxon>
        <taxon>Agaricales</taxon>
        <taxon>Marasmiineae</taxon>
        <taxon>Physalacriaceae</taxon>
        <taxon>Armillaria</taxon>
    </lineage>
</organism>